<evidence type="ECO:0000313" key="2">
    <source>
        <dbReference type="EMBL" id="MSC33234.1"/>
    </source>
</evidence>
<dbReference type="Gene3D" id="3.20.80.10">
    <property type="entry name" value="Regulatory factor, effector binding domain"/>
    <property type="match status" value="1"/>
</dbReference>
<protein>
    <submittedName>
        <fullName evidence="1">AraC family transcriptional regulator</fullName>
    </submittedName>
</protein>
<dbReference type="Proteomes" id="UP000433575">
    <property type="component" value="Unassembled WGS sequence"/>
</dbReference>
<reference evidence="3 4" key="1">
    <citation type="journal article" date="2019" name="Nat. Med.">
        <title>A library of human gut bacterial isolates paired with longitudinal multiomics data enables mechanistic microbiome research.</title>
        <authorList>
            <person name="Poyet M."/>
            <person name="Groussin M."/>
            <person name="Gibbons S.M."/>
            <person name="Avila-Pacheco J."/>
            <person name="Jiang X."/>
            <person name="Kearney S.M."/>
            <person name="Perrotta A.R."/>
            <person name="Berdy B."/>
            <person name="Zhao S."/>
            <person name="Lieberman T.D."/>
            <person name="Swanson P.K."/>
            <person name="Smith M."/>
            <person name="Roesemann S."/>
            <person name="Alexander J.E."/>
            <person name="Rich S.A."/>
            <person name="Livny J."/>
            <person name="Vlamakis H."/>
            <person name="Clish C."/>
            <person name="Bullock K."/>
            <person name="Deik A."/>
            <person name="Scott J."/>
            <person name="Pierce K.A."/>
            <person name="Xavier R.J."/>
            <person name="Alm E.J."/>
        </authorList>
    </citation>
    <scope>NUCLEOTIDE SEQUENCE [LARGE SCALE GENOMIC DNA]</scope>
    <source>
        <strain evidence="1 3">BIOML-A4</strain>
        <strain evidence="2 4">BIOML-A5</strain>
    </source>
</reference>
<name>A0A6N7S8B3_9FIRM</name>
<comment type="caution">
    <text evidence="1">The sequence shown here is derived from an EMBL/GenBank/DDBJ whole genome shotgun (WGS) entry which is preliminary data.</text>
</comment>
<evidence type="ECO:0000313" key="4">
    <source>
        <dbReference type="Proteomes" id="UP000480929"/>
    </source>
</evidence>
<gene>
    <name evidence="2" type="ORF">GKD88_08875</name>
    <name evidence="1" type="ORF">GKE08_09470</name>
</gene>
<keyword evidence="4" id="KW-1185">Reference proteome</keyword>
<dbReference type="OrthoDB" id="9787872at2"/>
<dbReference type="EMBL" id="WKPI01000013">
    <property type="protein sequence ID" value="MSC33234.1"/>
    <property type="molecule type" value="Genomic_DNA"/>
</dbReference>
<dbReference type="Proteomes" id="UP000480929">
    <property type="component" value="Unassembled WGS sequence"/>
</dbReference>
<sequence>MPEFAVLGKEGSTHSSNSEWIKQLWTETNSHFNEITELALRDDQGNLAGFWGAMTSLDRTFQPWENHLSVGLYLAGVQIPVETEAPKGWVKWIVPAFDYLYGQVDGDPQTAVQLGLEEIKRQGLALSGAIQEYYCPQENGAMYLFFPIKQNCNEKLRKCIR</sequence>
<organism evidence="1 3">
    <name type="scientific">Holdemania massiliensis</name>
    <dbReference type="NCBI Taxonomy" id="1468449"/>
    <lineage>
        <taxon>Bacteria</taxon>
        <taxon>Bacillati</taxon>
        <taxon>Bacillota</taxon>
        <taxon>Erysipelotrichia</taxon>
        <taxon>Erysipelotrichales</taxon>
        <taxon>Erysipelotrichaceae</taxon>
        <taxon>Holdemania</taxon>
    </lineage>
</organism>
<dbReference type="InterPro" id="IPR011256">
    <property type="entry name" value="Reg_factor_effector_dom_sf"/>
</dbReference>
<evidence type="ECO:0000313" key="1">
    <source>
        <dbReference type="EMBL" id="MSA89556.1"/>
    </source>
</evidence>
<proteinExistence type="predicted"/>
<dbReference type="EMBL" id="WKPJ01000012">
    <property type="protein sequence ID" value="MSA89556.1"/>
    <property type="molecule type" value="Genomic_DNA"/>
</dbReference>
<evidence type="ECO:0000313" key="3">
    <source>
        <dbReference type="Proteomes" id="UP000433575"/>
    </source>
</evidence>
<accession>A0A6N7S8B3</accession>
<dbReference type="AlphaFoldDB" id="A0A6N7S8B3"/>